<gene>
    <name evidence="2" type="ORF">DRJ04_01210</name>
</gene>
<dbReference type="EMBL" id="QMQA01000019">
    <property type="protein sequence ID" value="RLE15042.1"/>
    <property type="molecule type" value="Genomic_DNA"/>
</dbReference>
<name>A0A662DLM9_UNCAE</name>
<dbReference type="Proteomes" id="UP000280417">
    <property type="component" value="Unassembled WGS sequence"/>
</dbReference>
<reference evidence="2 3" key="1">
    <citation type="submission" date="2018-06" db="EMBL/GenBank/DDBJ databases">
        <title>Extensive metabolic versatility and redundancy in microbially diverse, dynamic hydrothermal sediments.</title>
        <authorList>
            <person name="Dombrowski N."/>
            <person name="Teske A."/>
            <person name="Baker B.J."/>
        </authorList>
    </citation>
    <scope>NUCLEOTIDE SEQUENCE [LARGE SCALE GENOMIC DNA]</scope>
    <source>
        <strain evidence="2">B3_G15</strain>
    </source>
</reference>
<dbReference type="NCBIfam" id="TIGR04332">
    <property type="entry name" value="gamma_Glu_sys"/>
    <property type="match status" value="1"/>
</dbReference>
<evidence type="ECO:0000313" key="3">
    <source>
        <dbReference type="Proteomes" id="UP000280417"/>
    </source>
</evidence>
<feature type="transmembrane region" description="Helical" evidence="1">
    <location>
        <begin position="21"/>
        <end position="37"/>
    </location>
</feature>
<keyword evidence="1" id="KW-0472">Membrane</keyword>
<protein>
    <submittedName>
        <fullName evidence="2">Poly-gamma-glutamate system protein</fullName>
    </submittedName>
</protein>
<evidence type="ECO:0000256" key="1">
    <source>
        <dbReference type="SAM" id="Phobius"/>
    </source>
</evidence>
<dbReference type="AlphaFoldDB" id="A0A662DLM9"/>
<keyword evidence="1" id="KW-0812">Transmembrane</keyword>
<dbReference type="InterPro" id="IPR027602">
    <property type="entry name" value="PGA_system"/>
</dbReference>
<comment type="caution">
    <text evidence="2">The sequence shown here is derived from an EMBL/GenBank/DDBJ whole genome shotgun (WGS) entry which is preliminary data.</text>
</comment>
<evidence type="ECO:0000313" key="2">
    <source>
        <dbReference type="EMBL" id="RLE15042.1"/>
    </source>
</evidence>
<accession>A0A662DLM9</accession>
<keyword evidence="1" id="KW-1133">Transmembrane helix</keyword>
<proteinExistence type="predicted"/>
<sequence length="347" mass="38642">MLRGKFFFGVRSWKKGKIQPIFLIIILIFVILGIYITEKAKKGIPEVNYQLKIEAAQIMQQAIEVIKSHRVNKINPRYDPNFTGLIGKEFTPITTSTGNLIAKRTATNPDWAAVLVEMFMELGLKEGDIVAAGASASFPGLIIATMSAAKAMNLKLILISSIGASQWGANDPEFTWPDMEKLLFKKGIFPYRSIAISMGGDDDRGINYFGNEEQVFMSIIKRSGLQLIYEKSLTESIKKRMELYNKYTKGDHIKVFVNIGGASANVGTCEHSLKISNGLQRTLPPCNHSTKGVIFHMAERGIPVIHLLNIRTLAFKYGLPIDPIPLPKIGQSKIYQYSQVMRTGVND</sequence>
<organism evidence="2 3">
    <name type="scientific">Aerophobetes bacterium</name>
    <dbReference type="NCBI Taxonomy" id="2030807"/>
    <lineage>
        <taxon>Bacteria</taxon>
        <taxon>Candidatus Aerophobota</taxon>
    </lineage>
</organism>